<name>A0A1Y1WL11_9FUNG</name>
<sequence>MVWSGLQMWTGYHPVLALHISPGKWPGADRNAMCGGHTLRALVRPGTFISEAAVRVLYRWQKRSWSVHLSRSRTRLGGYALRLFVDIALIGWAVYFFSQAQFHHVDTKGNALLMKPR</sequence>
<dbReference type="RefSeq" id="XP_040747383.1">
    <property type="nucleotide sequence ID" value="XM_040883118.1"/>
</dbReference>
<comment type="caution">
    <text evidence="2">The sequence shown here is derived from an EMBL/GenBank/DDBJ whole genome shotgun (WGS) entry which is preliminary data.</text>
</comment>
<evidence type="ECO:0000256" key="1">
    <source>
        <dbReference type="SAM" id="Phobius"/>
    </source>
</evidence>
<keyword evidence="3" id="KW-1185">Reference proteome</keyword>
<dbReference type="EMBL" id="MCFD01000001">
    <property type="protein sequence ID" value="ORX74172.1"/>
    <property type="molecule type" value="Genomic_DNA"/>
</dbReference>
<gene>
    <name evidence="2" type="ORF">DL89DRAFT_11232</name>
</gene>
<dbReference type="GeneID" id="63799766"/>
<organism evidence="2 3">
    <name type="scientific">Linderina pennispora</name>
    <dbReference type="NCBI Taxonomy" id="61395"/>
    <lineage>
        <taxon>Eukaryota</taxon>
        <taxon>Fungi</taxon>
        <taxon>Fungi incertae sedis</taxon>
        <taxon>Zoopagomycota</taxon>
        <taxon>Kickxellomycotina</taxon>
        <taxon>Kickxellomycetes</taxon>
        <taxon>Kickxellales</taxon>
        <taxon>Kickxellaceae</taxon>
        <taxon>Linderina</taxon>
    </lineage>
</organism>
<keyword evidence="1" id="KW-0472">Membrane</keyword>
<keyword evidence="1" id="KW-0812">Transmembrane</keyword>
<dbReference type="AlphaFoldDB" id="A0A1Y1WL11"/>
<keyword evidence="1" id="KW-1133">Transmembrane helix</keyword>
<dbReference type="Proteomes" id="UP000193922">
    <property type="component" value="Unassembled WGS sequence"/>
</dbReference>
<evidence type="ECO:0000313" key="2">
    <source>
        <dbReference type="EMBL" id="ORX74172.1"/>
    </source>
</evidence>
<protein>
    <submittedName>
        <fullName evidence="2">Uncharacterized protein</fullName>
    </submittedName>
</protein>
<reference evidence="2 3" key="1">
    <citation type="submission" date="2016-07" db="EMBL/GenBank/DDBJ databases">
        <title>Pervasive Adenine N6-methylation of Active Genes in Fungi.</title>
        <authorList>
            <consortium name="DOE Joint Genome Institute"/>
            <person name="Mondo S.J."/>
            <person name="Dannebaum R.O."/>
            <person name="Kuo R.C."/>
            <person name="Labutti K."/>
            <person name="Haridas S."/>
            <person name="Kuo A."/>
            <person name="Salamov A."/>
            <person name="Ahrendt S.R."/>
            <person name="Lipzen A."/>
            <person name="Sullivan W."/>
            <person name="Andreopoulos W.B."/>
            <person name="Clum A."/>
            <person name="Lindquist E."/>
            <person name="Daum C."/>
            <person name="Ramamoorthy G.K."/>
            <person name="Gryganskyi A."/>
            <person name="Culley D."/>
            <person name="Magnuson J.K."/>
            <person name="James T.Y."/>
            <person name="O'Malley M.A."/>
            <person name="Stajich J.E."/>
            <person name="Spatafora J.W."/>
            <person name="Visel A."/>
            <person name="Grigoriev I.V."/>
        </authorList>
    </citation>
    <scope>NUCLEOTIDE SEQUENCE [LARGE SCALE GENOMIC DNA]</scope>
    <source>
        <strain evidence="2 3">ATCC 12442</strain>
    </source>
</reference>
<accession>A0A1Y1WL11</accession>
<evidence type="ECO:0000313" key="3">
    <source>
        <dbReference type="Proteomes" id="UP000193922"/>
    </source>
</evidence>
<proteinExistence type="predicted"/>
<feature type="transmembrane region" description="Helical" evidence="1">
    <location>
        <begin position="79"/>
        <end position="98"/>
    </location>
</feature>